<dbReference type="AlphaFoldDB" id="A0A6A6IH55"/>
<dbReference type="GO" id="GO:0003735">
    <property type="term" value="F:structural constituent of ribosome"/>
    <property type="evidence" value="ECO:0007669"/>
    <property type="project" value="InterPro"/>
</dbReference>
<reference evidence="6" key="1">
    <citation type="journal article" date="2020" name="Stud. Mycol.">
        <title>101 Dothideomycetes genomes: a test case for predicting lifestyles and emergence of pathogens.</title>
        <authorList>
            <person name="Haridas S."/>
            <person name="Albert R."/>
            <person name="Binder M."/>
            <person name="Bloem J."/>
            <person name="Labutti K."/>
            <person name="Salamov A."/>
            <person name="Andreopoulos B."/>
            <person name="Baker S."/>
            <person name="Barry K."/>
            <person name="Bills G."/>
            <person name="Bluhm B."/>
            <person name="Cannon C."/>
            <person name="Castanera R."/>
            <person name="Culley D."/>
            <person name="Daum C."/>
            <person name="Ezra D."/>
            <person name="Gonzalez J."/>
            <person name="Henrissat B."/>
            <person name="Kuo A."/>
            <person name="Liang C."/>
            <person name="Lipzen A."/>
            <person name="Lutzoni F."/>
            <person name="Magnuson J."/>
            <person name="Mondo S."/>
            <person name="Nolan M."/>
            <person name="Ohm R."/>
            <person name="Pangilinan J."/>
            <person name="Park H.-J."/>
            <person name="Ramirez L."/>
            <person name="Alfaro M."/>
            <person name="Sun H."/>
            <person name="Tritt A."/>
            <person name="Yoshinaga Y."/>
            <person name="Zwiers L.-H."/>
            <person name="Turgeon B."/>
            <person name="Goodwin S."/>
            <person name="Spatafora J."/>
            <person name="Crous P."/>
            <person name="Grigoriev I."/>
        </authorList>
    </citation>
    <scope>NUCLEOTIDE SEQUENCE</scope>
    <source>
        <strain evidence="6">CBS 122368</strain>
    </source>
</reference>
<accession>A0A6A6IH55</accession>
<dbReference type="PANTHER" id="PTHR13501:SF10">
    <property type="entry name" value="LARGE RIBOSOMAL SUBUNIT PROTEIN UL22M"/>
    <property type="match status" value="1"/>
</dbReference>
<dbReference type="RefSeq" id="XP_033684491.1">
    <property type="nucleotide sequence ID" value="XM_033835583.1"/>
</dbReference>
<evidence type="ECO:0000256" key="2">
    <source>
        <dbReference type="ARBA" id="ARBA00022980"/>
    </source>
</evidence>
<evidence type="ECO:0000256" key="1">
    <source>
        <dbReference type="ARBA" id="ARBA00009451"/>
    </source>
</evidence>
<dbReference type="InterPro" id="IPR001063">
    <property type="entry name" value="Ribosomal_uL22"/>
</dbReference>
<feature type="compositionally biased region" description="Polar residues" evidence="5">
    <location>
        <begin position="26"/>
        <end position="36"/>
    </location>
</feature>
<dbReference type="Gene3D" id="3.90.470.10">
    <property type="entry name" value="Ribosomal protein L22/L17"/>
    <property type="match status" value="1"/>
</dbReference>
<evidence type="ECO:0000256" key="5">
    <source>
        <dbReference type="SAM" id="MobiDB-lite"/>
    </source>
</evidence>
<dbReference type="PANTHER" id="PTHR13501">
    <property type="entry name" value="CHLOROPLAST 50S RIBOSOMAL PROTEIN L22-RELATED"/>
    <property type="match status" value="1"/>
</dbReference>
<evidence type="ECO:0000256" key="4">
    <source>
        <dbReference type="RuleBase" id="RU004005"/>
    </source>
</evidence>
<dbReference type="CDD" id="cd00336">
    <property type="entry name" value="Ribosomal_L22"/>
    <property type="match status" value="1"/>
</dbReference>
<feature type="compositionally biased region" description="Basic and acidic residues" evidence="5">
    <location>
        <begin position="37"/>
        <end position="56"/>
    </location>
</feature>
<dbReference type="InterPro" id="IPR036394">
    <property type="entry name" value="Ribosomal_uL22_sf"/>
</dbReference>
<dbReference type="SUPFAM" id="SSF54843">
    <property type="entry name" value="Ribosomal protein L22"/>
    <property type="match status" value="1"/>
</dbReference>
<sequence>MSARIPTRWLGKSALASLRPRSTYWISPSRPFSSTFKKQDAEKEVPSKVADKKPDPNDPLANPILEKYLQKHDPKKQAERPPPKEGKMSNHPSTIFKPEYEIPGWRDDLTPEEQAALKEREKRRRMQIEEQQEYRLKQLKLDPAPAARRNFERRMVIKSLQKRGRVTKAVKLMRTERQSLYKSPTLPTSVKKLTKLMNQIKGKPVDEAMVQLRFSKKRVARDILKGLQIARDEAIAARGMSLGAFGEAQLQREGETSSATANEPFLPDGTRLTPKPGQPTLIELKDGSKKLVHDPTEMYIDQAWVGRGESWKSPEFRARGRINMLTHRTTSFSVLLKEEKTRMRISEEIKKKRENRKLWIPLPDRPVTSQRQYCLW</sequence>
<feature type="region of interest" description="Disordered" evidence="5">
    <location>
        <begin position="26"/>
        <end position="96"/>
    </location>
</feature>
<dbReference type="GeneID" id="54588913"/>
<proteinExistence type="inferred from homology"/>
<dbReference type="FunFam" id="3.90.470.10:FF:000017">
    <property type="entry name" value="54S ribosomal protein L22, mitochondrial"/>
    <property type="match status" value="1"/>
</dbReference>
<keyword evidence="7" id="KW-1185">Reference proteome</keyword>
<comment type="similarity">
    <text evidence="1 4">Belongs to the universal ribosomal protein uL22 family.</text>
</comment>
<dbReference type="InterPro" id="IPR047867">
    <property type="entry name" value="Ribosomal_uL22_bac/org-type"/>
</dbReference>
<evidence type="ECO:0000313" key="6">
    <source>
        <dbReference type="EMBL" id="KAF2249487.1"/>
    </source>
</evidence>
<name>A0A6A6IH55_9PLEO</name>
<evidence type="ECO:0000256" key="3">
    <source>
        <dbReference type="ARBA" id="ARBA00023274"/>
    </source>
</evidence>
<dbReference type="GO" id="GO:0015934">
    <property type="term" value="C:large ribosomal subunit"/>
    <property type="evidence" value="ECO:0007669"/>
    <property type="project" value="InterPro"/>
</dbReference>
<dbReference type="GO" id="GO:0006412">
    <property type="term" value="P:translation"/>
    <property type="evidence" value="ECO:0007669"/>
    <property type="project" value="InterPro"/>
</dbReference>
<dbReference type="Proteomes" id="UP000800094">
    <property type="component" value="Unassembled WGS sequence"/>
</dbReference>
<dbReference type="EMBL" id="ML987195">
    <property type="protein sequence ID" value="KAF2249487.1"/>
    <property type="molecule type" value="Genomic_DNA"/>
</dbReference>
<dbReference type="OrthoDB" id="416470at2759"/>
<feature type="compositionally biased region" description="Basic and acidic residues" evidence="5">
    <location>
        <begin position="68"/>
        <end position="88"/>
    </location>
</feature>
<gene>
    <name evidence="6" type="ORF">BU26DRAFT_605303</name>
</gene>
<dbReference type="Pfam" id="PF00237">
    <property type="entry name" value="Ribosomal_L22"/>
    <property type="match status" value="2"/>
</dbReference>
<protein>
    <submittedName>
        <fullName evidence="6">Ribosomal protein L22</fullName>
    </submittedName>
</protein>
<evidence type="ECO:0000313" key="7">
    <source>
        <dbReference type="Proteomes" id="UP000800094"/>
    </source>
</evidence>
<keyword evidence="2 4" id="KW-0689">Ribosomal protein</keyword>
<feature type="region of interest" description="Disordered" evidence="5">
    <location>
        <begin position="249"/>
        <end position="279"/>
    </location>
</feature>
<organism evidence="6 7">
    <name type="scientific">Trematosphaeria pertusa</name>
    <dbReference type="NCBI Taxonomy" id="390896"/>
    <lineage>
        <taxon>Eukaryota</taxon>
        <taxon>Fungi</taxon>
        <taxon>Dikarya</taxon>
        <taxon>Ascomycota</taxon>
        <taxon>Pezizomycotina</taxon>
        <taxon>Dothideomycetes</taxon>
        <taxon>Pleosporomycetidae</taxon>
        <taxon>Pleosporales</taxon>
        <taxon>Massarineae</taxon>
        <taxon>Trematosphaeriaceae</taxon>
        <taxon>Trematosphaeria</taxon>
    </lineage>
</organism>
<keyword evidence="3 4" id="KW-0687">Ribonucleoprotein</keyword>